<dbReference type="Gene3D" id="2.40.170.20">
    <property type="entry name" value="TonB-dependent receptor, beta-barrel domain"/>
    <property type="match status" value="1"/>
</dbReference>
<gene>
    <name evidence="7" type="ORF">ACFOEB_13945</name>
</gene>
<dbReference type="Proteomes" id="UP001595548">
    <property type="component" value="Unassembled WGS sequence"/>
</dbReference>
<dbReference type="InterPro" id="IPR010104">
    <property type="entry name" value="TonB_rcpt_bac"/>
</dbReference>
<keyword evidence="2" id="KW-0472">Membrane</keyword>
<proteinExistence type="predicted"/>
<feature type="signal peptide" evidence="5">
    <location>
        <begin position="1"/>
        <end position="29"/>
    </location>
</feature>
<dbReference type="RefSeq" id="WP_382417478.1">
    <property type="nucleotide sequence ID" value="NZ_AP031500.1"/>
</dbReference>
<dbReference type="PANTHER" id="PTHR40980:SF3">
    <property type="entry name" value="TONB-DEPENDENT RECEPTOR-LIKE BETA-BARREL DOMAIN-CONTAINING PROTEIN"/>
    <property type="match status" value="1"/>
</dbReference>
<dbReference type="PANTHER" id="PTHR40980">
    <property type="entry name" value="PLUG DOMAIN-CONTAINING PROTEIN"/>
    <property type="match status" value="1"/>
</dbReference>
<dbReference type="NCBIfam" id="TIGR01782">
    <property type="entry name" value="TonB-Xanth-Caul"/>
    <property type="match status" value="1"/>
</dbReference>
<comment type="subcellular location">
    <subcellularLocation>
        <location evidence="1">Cell outer membrane</location>
    </subcellularLocation>
</comment>
<dbReference type="InterPro" id="IPR037066">
    <property type="entry name" value="Plug_dom_sf"/>
</dbReference>
<evidence type="ECO:0000256" key="5">
    <source>
        <dbReference type="SAM" id="SignalP"/>
    </source>
</evidence>
<dbReference type="SUPFAM" id="SSF56935">
    <property type="entry name" value="Porins"/>
    <property type="match status" value="1"/>
</dbReference>
<evidence type="ECO:0000313" key="8">
    <source>
        <dbReference type="Proteomes" id="UP001595548"/>
    </source>
</evidence>
<keyword evidence="3" id="KW-0998">Cell outer membrane</keyword>
<keyword evidence="8" id="KW-1185">Reference proteome</keyword>
<dbReference type="Gene3D" id="2.170.130.10">
    <property type="entry name" value="TonB-dependent receptor, plug domain"/>
    <property type="match status" value="1"/>
</dbReference>
<feature type="chain" id="PRO_5045337162" evidence="5">
    <location>
        <begin position="30"/>
        <end position="1044"/>
    </location>
</feature>
<comment type="caution">
    <text evidence="7">The sequence shown here is derived from an EMBL/GenBank/DDBJ whole genome shotgun (WGS) entry which is preliminary data.</text>
</comment>
<reference evidence="8" key="1">
    <citation type="journal article" date="2019" name="Int. J. Syst. Evol. Microbiol.">
        <title>The Global Catalogue of Microorganisms (GCM) 10K type strain sequencing project: providing services to taxonomists for standard genome sequencing and annotation.</title>
        <authorList>
            <consortium name="The Broad Institute Genomics Platform"/>
            <consortium name="The Broad Institute Genome Sequencing Center for Infectious Disease"/>
            <person name="Wu L."/>
            <person name="Ma J."/>
        </authorList>
    </citation>
    <scope>NUCLEOTIDE SEQUENCE [LARGE SCALE GENOMIC DNA]</scope>
    <source>
        <strain evidence="8">KCTC 52141</strain>
    </source>
</reference>
<evidence type="ECO:0000259" key="6">
    <source>
        <dbReference type="Pfam" id="PF07715"/>
    </source>
</evidence>
<evidence type="ECO:0000313" key="7">
    <source>
        <dbReference type="EMBL" id="MFC3156309.1"/>
    </source>
</evidence>
<dbReference type="InterPro" id="IPR012910">
    <property type="entry name" value="Plug_dom"/>
</dbReference>
<evidence type="ECO:0000256" key="1">
    <source>
        <dbReference type="ARBA" id="ARBA00004442"/>
    </source>
</evidence>
<organism evidence="7 8">
    <name type="scientific">Gilvimarinus japonicus</name>
    <dbReference type="NCBI Taxonomy" id="1796469"/>
    <lineage>
        <taxon>Bacteria</taxon>
        <taxon>Pseudomonadati</taxon>
        <taxon>Pseudomonadota</taxon>
        <taxon>Gammaproteobacteria</taxon>
        <taxon>Cellvibrionales</taxon>
        <taxon>Cellvibrionaceae</taxon>
        <taxon>Gilvimarinus</taxon>
    </lineage>
</organism>
<sequence length="1044" mass="115186">MIDRSAFSPRRSALALAIGCALGSSALFAQEADTTPQASGDEALLEEVIVRGVRQSQAAAIDIKRDSDRIVDSIVAEDIGKLPDLTITDSLQRVTGVQINREANEGTSLNIRGMPQVLTTLNGEQFLSPWSITEVGANYSDIPAGMISGVDVYKSQSASMVAGGISGVVDLKTMSPLAMDDGVTANLRAEASMGSRSKDEVNPDGSTGTRDPDYNLSGFFGFKVNDALAFNVGLFTSESYNANYSMWENPQFGFLDQKNGTPTDPLDFDGDGDLVNDWYLVPESFGATSSFVTREREGGSFSGEWQINDNFTLRGDAFYTQMDQYDRGVKVAFNGNSAVDSYPVNGEPGTEQGLNNALQEGSVFSEGGNFTYVDDNGQSQTATIHSLQVADLLSPDFQTTSSNKIDKTAALNTNLQLDYTNHDNLTVTARYIYAEAEKRQREASLKQGSPAWLWVDEDGISGKDPIDPYPAIIDYRGDYPSFQFERDVSDAALLANYQADAKGNNTEGTLNVARIDLNYDFDGGLFESVDVGLRHGIREADYTEFFYVTPTERYPDNQRIPIDKRNQLYSGNRVWQRYPDFRNFNYEDESQALRDAGLIDNGFSAADTVVFNDFGPFSGFDNGVSALDPAQWDSPLTFMNRLYPGTRTVEDPSFAFNVEEASTEASVQFNFDSGDGLFGIPYSGNVGLKVMHTERTVERNTVPEVLDVFNSIGSVDYQKLAFVYDIETKERSFTQYLPSANVNLYPADDVVVRFAAARTTSRNDLKNVGSGLYLWYTQCEKTDENGDRVLVVDTSGNLVGEDVTCVGGGSDNGSIDIDPWLADVYNTSAEWYFDEDAILGVGLFYMDVDTSVRSFQERRQFVDGDGIDRGNSGNVWVSDNANGSSLYGMEFGYRQPFTFLPGSFLSSTGIEFNYTYSQSESEQKDLEGNTLPLESNSAHQSNLILWYDNAGLNARIAYNWRSKQYAGYAELNTSGTPVELANWGEPAGYLDLSLSYWINEHVSVYLNGTNLTATDRRTYAQYEDQLQSINVQERRYAAGFTLTF</sequence>
<feature type="region of interest" description="Disordered" evidence="4">
    <location>
        <begin position="189"/>
        <end position="210"/>
    </location>
</feature>
<accession>A0ABV7HUG6</accession>
<evidence type="ECO:0000256" key="2">
    <source>
        <dbReference type="ARBA" id="ARBA00023136"/>
    </source>
</evidence>
<dbReference type="InterPro" id="IPR036942">
    <property type="entry name" value="Beta-barrel_TonB_sf"/>
</dbReference>
<protein>
    <submittedName>
        <fullName evidence="7">TonB-dependent receptor</fullName>
    </submittedName>
</protein>
<evidence type="ECO:0000256" key="3">
    <source>
        <dbReference type="ARBA" id="ARBA00023237"/>
    </source>
</evidence>
<feature type="domain" description="TonB-dependent receptor plug" evidence="6">
    <location>
        <begin position="64"/>
        <end position="168"/>
    </location>
</feature>
<evidence type="ECO:0000256" key="4">
    <source>
        <dbReference type="SAM" id="MobiDB-lite"/>
    </source>
</evidence>
<name>A0ABV7HUG6_9GAMM</name>
<keyword evidence="7" id="KW-0675">Receptor</keyword>
<dbReference type="EMBL" id="JBHRTL010000029">
    <property type="protein sequence ID" value="MFC3156309.1"/>
    <property type="molecule type" value="Genomic_DNA"/>
</dbReference>
<keyword evidence="5" id="KW-0732">Signal</keyword>
<dbReference type="Pfam" id="PF07715">
    <property type="entry name" value="Plug"/>
    <property type="match status" value="1"/>
</dbReference>